<sequence length="257" mass="29410">MGDDFLNIFKTRAVIIKTQDIKESDKLVWLFTEKLGKIATIARGSKSSKNSLFSTTLQFCYGDYVVYKGKNLYVINESSLIDSFQDLLNDLNDLTYASYFCELTDIAMNDGETSSELFRYLVTCFYLIRSHGVDVETLARAFELKILQITGYGLNFDHCALCRKKITSFDYLNLQYLGGVCSECEKVNGIPIKYATSSALKYLSKIPLENVYKVILSEDVKKELYKILTLIISQNYFRKPKSLDVLNCLQSFEKNKN</sequence>
<evidence type="ECO:0000313" key="12">
    <source>
        <dbReference type="Proteomes" id="UP000093694"/>
    </source>
</evidence>
<keyword evidence="12" id="KW-1185">Reference proteome</keyword>
<comment type="similarity">
    <text evidence="1 7">Belongs to the RecO family.</text>
</comment>
<feature type="domain" description="DNA replication/recombination mediator RecO N-terminal" evidence="8">
    <location>
        <begin position="9"/>
        <end position="84"/>
    </location>
</feature>
<evidence type="ECO:0000256" key="1">
    <source>
        <dbReference type="ARBA" id="ARBA00007452"/>
    </source>
</evidence>
<dbReference type="Gene3D" id="1.20.1440.120">
    <property type="entry name" value="Recombination protein O, C-terminal domain"/>
    <property type="match status" value="1"/>
</dbReference>
<dbReference type="InterPro" id="IPR037278">
    <property type="entry name" value="ARFGAP/RecO"/>
</dbReference>
<dbReference type="InterPro" id="IPR042242">
    <property type="entry name" value="RecO_C"/>
</dbReference>
<dbReference type="InterPro" id="IPR003717">
    <property type="entry name" value="RecO"/>
</dbReference>
<dbReference type="PATRIC" id="fig|1705578.3.peg.1352"/>
<evidence type="ECO:0000256" key="2">
    <source>
        <dbReference type="ARBA" id="ARBA00021310"/>
    </source>
</evidence>
<dbReference type="NCBIfam" id="TIGR00613">
    <property type="entry name" value="reco"/>
    <property type="match status" value="1"/>
</dbReference>
<accession>A0A162L880</accession>
<dbReference type="GO" id="GO:0006310">
    <property type="term" value="P:DNA recombination"/>
    <property type="evidence" value="ECO:0007669"/>
    <property type="project" value="UniProtKB-UniRule"/>
</dbReference>
<dbReference type="Proteomes" id="UP000093694">
    <property type="component" value="Unassembled WGS sequence"/>
</dbReference>
<reference evidence="10 12" key="2">
    <citation type="journal article" date="2016" name="Front. Microbiol.">
        <title>Industrial Acetogenic Biocatalysts: A Comparative Metabolic and Genomic Analysis.</title>
        <authorList>
            <person name="Bengelsdorf F."/>
            <person name="Poehlein A."/>
            <person name="Sonja S."/>
            <person name="Erz C."/>
            <person name="Hummel T."/>
            <person name="Hoffmeister S."/>
            <person name="Daniel R."/>
            <person name="Durre P."/>
        </authorList>
    </citation>
    <scope>NUCLEOTIDE SEQUENCE [LARGE SCALE GENOMIC DNA]</scope>
    <source>
        <strain evidence="10 12">PTA-10522</strain>
    </source>
</reference>
<dbReference type="AlphaFoldDB" id="A0A162L880"/>
<dbReference type="Pfam" id="PF02565">
    <property type="entry name" value="RecO_C"/>
    <property type="match status" value="1"/>
</dbReference>
<dbReference type="Proteomes" id="UP000077384">
    <property type="component" value="Unassembled WGS sequence"/>
</dbReference>
<dbReference type="InterPro" id="IPR022572">
    <property type="entry name" value="DNA_rep/recomb_RecO_N"/>
</dbReference>
<dbReference type="HAMAP" id="MF_00201">
    <property type="entry name" value="RecO"/>
    <property type="match status" value="1"/>
</dbReference>
<dbReference type="Gene3D" id="2.40.50.140">
    <property type="entry name" value="Nucleic acid-binding proteins"/>
    <property type="match status" value="1"/>
</dbReference>
<dbReference type="InterPro" id="IPR012340">
    <property type="entry name" value="NA-bd_OB-fold"/>
</dbReference>
<comment type="caution">
    <text evidence="9">The sequence shown here is derived from an EMBL/GenBank/DDBJ whole genome shotgun (WGS) entry which is preliminary data.</text>
</comment>
<dbReference type="SUPFAM" id="SSF57863">
    <property type="entry name" value="ArfGap/RecO-like zinc finger"/>
    <property type="match status" value="1"/>
</dbReference>
<evidence type="ECO:0000313" key="10">
    <source>
        <dbReference type="EMBL" id="OBR92308.1"/>
    </source>
</evidence>
<dbReference type="PANTHER" id="PTHR33991">
    <property type="entry name" value="DNA REPAIR PROTEIN RECO"/>
    <property type="match status" value="1"/>
</dbReference>
<dbReference type="PANTHER" id="PTHR33991:SF1">
    <property type="entry name" value="DNA REPAIR PROTEIN RECO"/>
    <property type="match status" value="1"/>
</dbReference>
<evidence type="ECO:0000259" key="8">
    <source>
        <dbReference type="Pfam" id="PF11967"/>
    </source>
</evidence>
<evidence type="ECO:0000256" key="5">
    <source>
        <dbReference type="ARBA" id="ARBA00023204"/>
    </source>
</evidence>
<evidence type="ECO:0000256" key="6">
    <source>
        <dbReference type="ARBA" id="ARBA00033409"/>
    </source>
</evidence>
<dbReference type="GO" id="GO:0006302">
    <property type="term" value="P:double-strand break repair"/>
    <property type="evidence" value="ECO:0007669"/>
    <property type="project" value="TreeGrafter"/>
</dbReference>
<dbReference type="EMBL" id="LROR01000059">
    <property type="protein sequence ID" value="OBR92308.1"/>
    <property type="molecule type" value="Genomic_DNA"/>
</dbReference>
<evidence type="ECO:0000256" key="4">
    <source>
        <dbReference type="ARBA" id="ARBA00023172"/>
    </source>
</evidence>
<dbReference type="SUPFAM" id="SSF50249">
    <property type="entry name" value="Nucleic acid-binding proteins"/>
    <property type="match status" value="1"/>
</dbReference>
<dbReference type="GO" id="GO:0043590">
    <property type="term" value="C:bacterial nucleoid"/>
    <property type="evidence" value="ECO:0007669"/>
    <property type="project" value="TreeGrafter"/>
</dbReference>
<keyword evidence="5 7" id="KW-0234">DNA repair</keyword>
<comment type="function">
    <text evidence="7">Involved in DNA repair and RecF pathway recombination.</text>
</comment>
<evidence type="ECO:0000256" key="7">
    <source>
        <dbReference type="HAMAP-Rule" id="MF_00201"/>
    </source>
</evidence>
<evidence type="ECO:0000256" key="3">
    <source>
        <dbReference type="ARBA" id="ARBA00022763"/>
    </source>
</evidence>
<name>A0A162L880_9CLOT</name>
<proteinExistence type="inferred from homology"/>
<organism evidence="9 11">
    <name type="scientific">Clostridium coskatii</name>
    <dbReference type="NCBI Taxonomy" id="1705578"/>
    <lineage>
        <taxon>Bacteria</taxon>
        <taxon>Bacillati</taxon>
        <taxon>Bacillota</taxon>
        <taxon>Clostridia</taxon>
        <taxon>Eubacteriales</taxon>
        <taxon>Clostridiaceae</taxon>
        <taxon>Clostridium</taxon>
    </lineage>
</organism>
<keyword evidence="3 7" id="KW-0227">DNA damage</keyword>
<dbReference type="EMBL" id="LITQ01000020">
    <property type="protein sequence ID" value="OAA92482.1"/>
    <property type="molecule type" value="Genomic_DNA"/>
</dbReference>
<evidence type="ECO:0000313" key="9">
    <source>
        <dbReference type="EMBL" id="OAA92482.1"/>
    </source>
</evidence>
<dbReference type="RefSeq" id="WP_013237476.1">
    <property type="nucleotide sequence ID" value="NZ_LITQ01000020.1"/>
</dbReference>
<keyword evidence="4 7" id="KW-0233">DNA recombination</keyword>
<dbReference type="Pfam" id="PF11967">
    <property type="entry name" value="RecO_N"/>
    <property type="match status" value="1"/>
</dbReference>
<evidence type="ECO:0000313" key="11">
    <source>
        <dbReference type="Proteomes" id="UP000077384"/>
    </source>
</evidence>
<reference evidence="9 11" key="1">
    <citation type="journal article" date="2015" name="Biotechnol. Bioeng.">
        <title>Genome sequence and phenotypic characterization of Caulobacter segnis.</title>
        <authorList>
            <person name="Patel S."/>
            <person name="Fletcher B."/>
            <person name="Scott D.C."/>
            <person name="Ely B."/>
        </authorList>
    </citation>
    <scope>NUCLEOTIDE SEQUENCE [LARGE SCALE GENOMIC DNA]</scope>
    <source>
        <strain evidence="9 11">PS02</strain>
    </source>
</reference>
<protein>
    <recommendedName>
        <fullName evidence="2 7">DNA repair protein RecO</fullName>
    </recommendedName>
    <alternativeName>
        <fullName evidence="6 7">Recombination protein O</fullName>
    </alternativeName>
</protein>
<gene>
    <name evidence="7 9" type="primary">recO</name>
    <name evidence="10" type="ORF">CLCOS_31080</name>
    <name evidence="9" type="ORF">WX73_00961</name>
</gene>